<reference evidence="1 2" key="1">
    <citation type="submission" date="2017-04" db="EMBL/GenBank/DDBJ databases">
        <title>Draft genome sequence of Tuber borchii Vittad., a whitish edible truffle.</title>
        <authorList>
            <consortium name="DOE Joint Genome Institute"/>
            <person name="Murat C."/>
            <person name="Kuo A."/>
            <person name="Barry K.W."/>
            <person name="Clum A."/>
            <person name="Dockter R.B."/>
            <person name="Fauchery L."/>
            <person name="Iotti M."/>
            <person name="Kohler A."/>
            <person name="Labutti K."/>
            <person name="Lindquist E.A."/>
            <person name="Lipzen A."/>
            <person name="Ohm R.A."/>
            <person name="Wang M."/>
            <person name="Grigoriev I.V."/>
            <person name="Zambonelli A."/>
            <person name="Martin F.M."/>
        </authorList>
    </citation>
    <scope>NUCLEOTIDE SEQUENCE [LARGE SCALE GENOMIC DNA]</scope>
    <source>
        <strain evidence="1 2">Tbo3840</strain>
    </source>
</reference>
<dbReference type="Proteomes" id="UP000244722">
    <property type="component" value="Unassembled WGS sequence"/>
</dbReference>
<gene>
    <name evidence="1" type="ORF">B9Z19DRAFT_893216</name>
</gene>
<feature type="non-terminal residue" evidence="1">
    <location>
        <position position="1"/>
    </location>
</feature>
<protein>
    <submittedName>
        <fullName evidence="1">Uncharacterized protein</fullName>
    </submittedName>
</protein>
<dbReference type="AlphaFoldDB" id="A0A2T6ZPZ3"/>
<organism evidence="1 2">
    <name type="scientific">Tuber borchii</name>
    <name type="common">White truffle</name>
    <dbReference type="NCBI Taxonomy" id="42251"/>
    <lineage>
        <taxon>Eukaryota</taxon>
        <taxon>Fungi</taxon>
        <taxon>Dikarya</taxon>
        <taxon>Ascomycota</taxon>
        <taxon>Pezizomycotina</taxon>
        <taxon>Pezizomycetes</taxon>
        <taxon>Pezizales</taxon>
        <taxon>Tuberaceae</taxon>
        <taxon>Tuber</taxon>
    </lineage>
</organism>
<evidence type="ECO:0000313" key="2">
    <source>
        <dbReference type="Proteomes" id="UP000244722"/>
    </source>
</evidence>
<sequence length="54" mass="6111">PWFVLLISRVAWVALLEYWFHWIREIGFGVMVGNLTVSSGRSQIGSAVIPIQIP</sequence>
<feature type="non-terminal residue" evidence="1">
    <location>
        <position position="54"/>
    </location>
</feature>
<proteinExistence type="predicted"/>
<accession>A0A2T6ZPZ3</accession>
<evidence type="ECO:0000313" key="1">
    <source>
        <dbReference type="EMBL" id="PUU77551.1"/>
    </source>
</evidence>
<comment type="caution">
    <text evidence="1">The sequence shown here is derived from an EMBL/GenBank/DDBJ whole genome shotgun (WGS) entry which is preliminary data.</text>
</comment>
<name>A0A2T6ZPZ3_TUBBO</name>
<dbReference type="EMBL" id="NESQ01000149">
    <property type="protein sequence ID" value="PUU77551.1"/>
    <property type="molecule type" value="Genomic_DNA"/>
</dbReference>
<keyword evidence="2" id="KW-1185">Reference proteome</keyword>